<dbReference type="InterPro" id="IPR036249">
    <property type="entry name" value="Thioredoxin-like_sf"/>
</dbReference>
<dbReference type="AlphaFoldDB" id="A0AAV5NZY5"/>
<evidence type="ECO:0008006" key="3">
    <source>
        <dbReference type="Google" id="ProtNLM"/>
    </source>
</evidence>
<dbReference type="Proteomes" id="UP001156690">
    <property type="component" value="Unassembled WGS sequence"/>
</dbReference>
<comment type="caution">
    <text evidence="1">The sequence shown here is derived from an EMBL/GenBank/DDBJ whole genome shotgun (WGS) entry which is preliminary data.</text>
</comment>
<accession>A0AAV5NZY5</accession>
<evidence type="ECO:0000313" key="2">
    <source>
        <dbReference type="Proteomes" id="UP001156690"/>
    </source>
</evidence>
<dbReference type="InterPro" id="IPR021439">
    <property type="entry name" value="DUF3088"/>
</dbReference>
<proteinExistence type="predicted"/>
<dbReference type="Pfam" id="PF11287">
    <property type="entry name" value="DUF3088"/>
    <property type="match status" value="1"/>
</dbReference>
<organism evidence="1 2">
    <name type="scientific">Vibrio penaeicida</name>
    <dbReference type="NCBI Taxonomy" id="104609"/>
    <lineage>
        <taxon>Bacteria</taxon>
        <taxon>Pseudomonadati</taxon>
        <taxon>Pseudomonadota</taxon>
        <taxon>Gammaproteobacteria</taxon>
        <taxon>Vibrionales</taxon>
        <taxon>Vibrionaceae</taxon>
        <taxon>Vibrio</taxon>
    </lineage>
</organism>
<reference evidence="2" key="1">
    <citation type="journal article" date="2019" name="Int. J. Syst. Evol. Microbiol.">
        <title>The Global Catalogue of Microorganisms (GCM) 10K type strain sequencing project: providing services to taxonomists for standard genome sequencing and annotation.</title>
        <authorList>
            <consortium name="The Broad Institute Genomics Platform"/>
            <consortium name="The Broad Institute Genome Sequencing Center for Infectious Disease"/>
            <person name="Wu L."/>
            <person name="Ma J."/>
        </authorList>
    </citation>
    <scope>NUCLEOTIDE SEQUENCE [LARGE SCALE GENOMIC DNA]</scope>
    <source>
        <strain evidence="2">NBRC 15640</strain>
    </source>
</reference>
<keyword evidence="2" id="KW-1185">Reference proteome</keyword>
<name>A0AAV5NZY5_9VIBR</name>
<gene>
    <name evidence="1" type="ORF">GCM10007932_56230</name>
</gene>
<dbReference type="EMBL" id="BSNX01000075">
    <property type="protein sequence ID" value="GLQ76260.1"/>
    <property type="molecule type" value="Genomic_DNA"/>
</dbReference>
<protein>
    <recommendedName>
        <fullName evidence="3">DUF3088 family protein</fullName>
    </recommendedName>
</protein>
<dbReference type="SUPFAM" id="SSF52833">
    <property type="entry name" value="Thioredoxin-like"/>
    <property type="match status" value="1"/>
</dbReference>
<evidence type="ECO:0000313" key="1">
    <source>
        <dbReference type="EMBL" id="GLQ76260.1"/>
    </source>
</evidence>
<sequence>MYMKPILFVLKMPFQDEGESWICSHCALIEGAIQVNQSWEDHIDIRRIDFPKPRREVVELIGEDKQWLPVLILEDNVTLTDPIEIINYLASTFGGAKVHP</sequence>